<protein>
    <submittedName>
        <fullName evidence="2">Guanyl-specific ribonuclease</fullName>
        <ecNumber evidence="2">3.1.27.3</ecNumber>
    </submittedName>
</protein>
<evidence type="ECO:0000256" key="1">
    <source>
        <dbReference type="SAM" id="MobiDB-lite"/>
    </source>
</evidence>
<keyword evidence="2" id="KW-0378">Hydrolase</keyword>
<feature type="compositionally biased region" description="Basic residues" evidence="1">
    <location>
        <begin position="109"/>
        <end position="121"/>
    </location>
</feature>
<dbReference type="EMBL" id="CADCTS010000514">
    <property type="protein sequence ID" value="CAA9341484.1"/>
    <property type="molecule type" value="Genomic_DNA"/>
</dbReference>
<feature type="compositionally biased region" description="Low complexity" evidence="1">
    <location>
        <begin position="62"/>
        <end position="75"/>
    </location>
</feature>
<gene>
    <name evidence="2" type="ORF">AVDCRST_MAG48-3667</name>
</gene>
<dbReference type="AlphaFoldDB" id="A0A6J4LYH8"/>
<accession>A0A6J4LYH8</accession>
<organism evidence="2">
    <name type="scientific">uncultured Friedmanniella sp</name>
    <dbReference type="NCBI Taxonomy" id="335381"/>
    <lineage>
        <taxon>Bacteria</taxon>
        <taxon>Bacillati</taxon>
        <taxon>Actinomycetota</taxon>
        <taxon>Actinomycetes</taxon>
        <taxon>Propionibacteriales</taxon>
        <taxon>Nocardioidaceae</taxon>
        <taxon>Friedmanniella</taxon>
        <taxon>environmental samples</taxon>
    </lineage>
</organism>
<sequence length="151" mass="16698">ERAAEDGRGGRRPPHPRVAGAVGQHRDRHRRTPRGPGCVEDGRRPQHRAGRWHRRRLRAAARRPGVAAPGGAADGAADRARRPVPLPPRRRHLREPGAAAARAAGRLLPRVHRPHARRGRPRRPEDRHRGRRPGAVLDRGPLRLVRAGAAV</sequence>
<feature type="compositionally biased region" description="Basic residues" evidence="1">
    <location>
        <begin position="45"/>
        <end position="61"/>
    </location>
</feature>
<evidence type="ECO:0000313" key="2">
    <source>
        <dbReference type="EMBL" id="CAA9341484.1"/>
    </source>
</evidence>
<feature type="non-terminal residue" evidence="2">
    <location>
        <position position="151"/>
    </location>
</feature>
<dbReference type="GO" id="GO:0016787">
    <property type="term" value="F:hydrolase activity"/>
    <property type="evidence" value="ECO:0007669"/>
    <property type="project" value="UniProtKB-KW"/>
</dbReference>
<dbReference type="EC" id="3.1.27.3" evidence="2"/>
<reference evidence="2" key="1">
    <citation type="submission" date="2020-02" db="EMBL/GenBank/DDBJ databases">
        <authorList>
            <person name="Meier V. D."/>
        </authorList>
    </citation>
    <scope>NUCLEOTIDE SEQUENCE</scope>
    <source>
        <strain evidence="2">AVDCRST_MAG48</strain>
    </source>
</reference>
<proteinExistence type="predicted"/>
<feature type="region of interest" description="Disordered" evidence="1">
    <location>
        <begin position="1"/>
        <end position="151"/>
    </location>
</feature>
<name>A0A6J4LYH8_9ACTN</name>
<feature type="non-terminal residue" evidence="2">
    <location>
        <position position="1"/>
    </location>
</feature>
<feature type="compositionally biased region" description="Low complexity" evidence="1">
    <location>
        <begin position="96"/>
        <end position="108"/>
    </location>
</feature>